<proteinExistence type="predicted"/>
<feature type="domain" description="PAS" evidence="1">
    <location>
        <begin position="1"/>
        <end position="47"/>
    </location>
</feature>
<dbReference type="Proteomes" id="UP000249616">
    <property type="component" value="Chromosome"/>
</dbReference>
<protein>
    <recommendedName>
        <fullName evidence="1">PAS domain-containing protein</fullName>
    </recommendedName>
</protein>
<dbReference type="GO" id="GO:0006355">
    <property type="term" value="P:regulation of DNA-templated transcription"/>
    <property type="evidence" value="ECO:0007669"/>
    <property type="project" value="InterPro"/>
</dbReference>
<dbReference type="Pfam" id="PF00989">
    <property type="entry name" value="PAS"/>
    <property type="match status" value="1"/>
</dbReference>
<reference evidence="2 3" key="1">
    <citation type="journal article" date="2019" name="Int. J. Syst. Evol. Microbiol.">
        <title>Streptomyces cadmiisoli sp. nov., a novel actinomycete isolated from cadmium-contaminated soil.</title>
        <authorList>
            <person name="Li K."/>
            <person name="Tang X."/>
            <person name="Zhao J."/>
            <person name="Guo Y."/>
            <person name="Tang Y."/>
            <person name="Gao J."/>
        </authorList>
    </citation>
    <scope>NUCLEOTIDE SEQUENCE [LARGE SCALE GENOMIC DNA]</scope>
    <source>
        <strain evidence="2 3">ZFG47</strain>
    </source>
</reference>
<dbReference type="Gene3D" id="3.30.450.20">
    <property type="entry name" value="PAS domain"/>
    <property type="match status" value="1"/>
</dbReference>
<dbReference type="SUPFAM" id="SSF55785">
    <property type="entry name" value="PYP-like sensor domain (PAS domain)"/>
    <property type="match status" value="1"/>
</dbReference>
<dbReference type="NCBIfam" id="TIGR00229">
    <property type="entry name" value="sensory_box"/>
    <property type="match status" value="1"/>
</dbReference>
<accession>A0A2Z4IRZ7</accession>
<organism evidence="2 3">
    <name type="scientific">Streptomyces cadmiisoli</name>
    <dbReference type="NCBI Taxonomy" id="2184053"/>
    <lineage>
        <taxon>Bacteria</taxon>
        <taxon>Bacillati</taxon>
        <taxon>Actinomycetota</taxon>
        <taxon>Actinomycetes</taxon>
        <taxon>Kitasatosporales</taxon>
        <taxon>Streptomycetaceae</taxon>
        <taxon>Streptomyces</taxon>
        <taxon>Streptomyces aurantiacus group</taxon>
    </lineage>
</organism>
<dbReference type="KEGG" id="scad:DN051_02960"/>
<sequence>MVRTRTAAITLDADGRVVTWTPEAAEWLGFAAVDAIGMPVASLLAEEGGGAASASRFQEEAGRVGRATLHGQDGSAVDAWVRFDQIRHSAGEATFWLVTMTGLDSARYADMGSALLEAMFGNARTGLIAYDSDLRGCLRESRTSALASDFG</sequence>
<dbReference type="CDD" id="cd00130">
    <property type="entry name" value="PAS"/>
    <property type="match status" value="1"/>
</dbReference>
<evidence type="ECO:0000259" key="1">
    <source>
        <dbReference type="PROSITE" id="PS50112"/>
    </source>
</evidence>
<dbReference type="InterPro" id="IPR035965">
    <property type="entry name" value="PAS-like_dom_sf"/>
</dbReference>
<dbReference type="InterPro" id="IPR000014">
    <property type="entry name" value="PAS"/>
</dbReference>
<keyword evidence="3" id="KW-1185">Reference proteome</keyword>
<dbReference type="AlphaFoldDB" id="A0A2Z4IRZ7"/>
<dbReference type="PROSITE" id="PS50112">
    <property type="entry name" value="PAS"/>
    <property type="match status" value="1"/>
</dbReference>
<evidence type="ECO:0000313" key="2">
    <source>
        <dbReference type="EMBL" id="AWW35742.1"/>
    </source>
</evidence>
<dbReference type="InterPro" id="IPR013767">
    <property type="entry name" value="PAS_fold"/>
</dbReference>
<gene>
    <name evidence="2" type="ORF">DN051_02960</name>
</gene>
<evidence type="ECO:0000313" key="3">
    <source>
        <dbReference type="Proteomes" id="UP000249616"/>
    </source>
</evidence>
<name>A0A2Z4IRZ7_9ACTN</name>
<dbReference type="EMBL" id="CP030073">
    <property type="protein sequence ID" value="AWW35742.1"/>
    <property type="molecule type" value="Genomic_DNA"/>
</dbReference>